<dbReference type="Pfam" id="PF08863">
    <property type="entry name" value="YolD"/>
    <property type="match status" value="1"/>
</dbReference>
<evidence type="ECO:0000313" key="1">
    <source>
        <dbReference type="EMBL" id="RJX41038.1"/>
    </source>
</evidence>
<dbReference type="AlphaFoldDB" id="A0A3A6PNS2"/>
<reference evidence="1 2" key="1">
    <citation type="submission" date="2018-09" db="EMBL/GenBank/DDBJ databases">
        <title>Paenibacillus aracenensis nov. sp. isolated from a cave in southern Spain.</title>
        <authorList>
            <person name="Jurado V."/>
            <person name="Gutierrez-Patricio S."/>
            <person name="Gonzalez-Pimentel J.L."/>
            <person name="Miller A.Z."/>
            <person name="Laiz L."/>
            <person name="Saiz-Jimenez C."/>
        </authorList>
    </citation>
    <scope>NUCLEOTIDE SEQUENCE [LARGE SCALE GENOMIC DNA]</scope>
    <source>
        <strain evidence="1 2">JCM 19203</strain>
    </source>
</reference>
<dbReference type="EMBL" id="QXQB01000001">
    <property type="protein sequence ID" value="RJX41038.1"/>
    <property type="molecule type" value="Genomic_DNA"/>
</dbReference>
<protein>
    <submittedName>
        <fullName evidence="1">YolD-like family protein</fullName>
    </submittedName>
</protein>
<dbReference type="RefSeq" id="WP_120107145.1">
    <property type="nucleotide sequence ID" value="NZ_QXQB01000001.1"/>
</dbReference>
<evidence type="ECO:0000313" key="2">
    <source>
        <dbReference type="Proteomes" id="UP000267798"/>
    </source>
</evidence>
<dbReference type="OrthoDB" id="2921025at2"/>
<name>A0A3A6PNS2_9BACL</name>
<sequence length="75" mass="8728">MLDLKRDSNGCAGRERLVEAYNEKAMVQLEVWYQRTVEGRLVKLDSRTKMIHVEQRNGETERVPFMDIMKVSNAG</sequence>
<gene>
    <name evidence="1" type="ORF">D3P09_03210</name>
</gene>
<proteinExistence type="predicted"/>
<organism evidence="1 2">
    <name type="scientific">Paenibacillus pinisoli</name>
    <dbReference type="NCBI Taxonomy" id="1276110"/>
    <lineage>
        <taxon>Bacteria</taxon>
        <taxon>Bacillati</taxon>
        <taxon>Bacillota</taxon>
        <taxon>Bacilli</taxon>
        <taxon>Bacillales</taxon>
        <taxon>Paenibacillaceae</taxon>
        <taxon>Paenibacillus</taxon>
    </lineage>
</organism>
<comment type="caution">
    <text evidence="1">The sequence shown here is derived from an EMBL/GenBank/DDBJ whole genome shotgun (WGS) entry which is preliminary data.</text>
</comment>
<dbReference type="Proteomes" id="UP000267798">
    <property type="component" value="Unassembled WGS sequence"/>
</dbReference>
<dbReference type="InterPro" id="IPR014962">
    <property type="entry name" value="YolD"/>
</dbReference>
<keyword evidence="2" id="KW-1185">Reference proteome</keyword>
<accession>A0A3A6PNS2</accession>